<comment type="caution">
    <text evidence="2">The sequence shown here is derived from an EMBL/GenBank/DDBJ whole genome shotgun (WGS) entry which is preliminary data.</text>
</comment>
<sequence length="474" mass="50568">MLNVQTDLGEQVLVLGDAAQTAAQQEAAFVSGKRVSLQGVFLSRGAGAVRVVSGHPVAKAQYCFVGNDIGATVPNRSAAVRAVLAQTVTFSANESTGAICPGTSKPRGCPNTPCTTAQLKKVLFSSAVLGGNPAADTVGRGFEKCSFGTTKFETSAKLADMVNIPCSGITNGVAWTFTKCDFDDFNGYADKADEVLAKRGINMDNYRYTVYLLPPSLGCNWVGLGYVGCDGSFRCRVWAYIHELQHNLYLNHAGGYTETGEFDEYNDNTCPMGRCCMSRCPNVAHGWQLGWYKLQQFNPEHLKPGTTVAVKLSPGAALAKAPLVEGVRLNITWSKLVPEPLFIGYRAKIAATPDMLLDPAYLNRVHIYSANIQNSMDPVLTTYKASLAYTAGCSAKSSPPCFWSVADVVIRVTANNATQATVNICRKVTGGKETRATCMAKVDGDCNGKVGPNDKACIDLLKAAAPKATTVPLP</sequence>
<feature type="domain" description="Peptidase M11 gametolysin" evidence="1">
    <location>
        <begin position="126"/>
        <end position="384"/>
    </location>
</feature>
<dbReference type="InterPro" id="IPR008752">
    <property type="entry name" value="Peptidase_M11"/>
</dbReference>
<dbReference type="Pfam" id="PF05548">
    <property type="entry name" value="Peptidase_M11"/>
    <property type="match status" value="1"/>
</dbReference>
<evidence type="ECO:0000259" key="1">
    <source>
        <dbReference type="Pfam" id="PF05548"/>
    </source>
</evidence>
<gene>
    <name evidence="2" type="ORF">C2E21_5840</name>
</gene>
<reference evidence="2 3" key="1">
    <citation type="journal article" date="2018" name="Plant J.">
        <title>Genome sequences of Chlorella sorokiniana UTEX 1602 and Micractinium conductrix SAG 241.80: implications to maltose excretion by a green alga.</title>
        <authorList>
            <person name="Arriola M.B."/>
            <person name="Velmurugan N."/>
            <person name="Zhang Y."/>
            <person name="Plunkett M.H."/>
            <person name="Hondzo H."/>
            <person name="Barney B.M."/>
        </authorList>
    </citation>
    <scope>NUCLEOTIDE SEQUENCE [LARGE SCALE GENOMIC DNA]</scope>
    <source>
        <strain evidence="3">UTEX 1602</strain>
    </source>
</reference>
<dbReference type="AlphaFoldDB" id="A0A2P6TMZ6"/>
<accession>A0A2P6TMZ6</accession>
<evidence type="ECO:0000313" key="2">
    <source>
        <dbReference type="EMBL" id="PRW45713.1"/>
    </source>
</evidence>
<proteinExistence type="predicted"/>
<protein>
    <recommendedName>
        <fullName evidence="1">Peptidase M11 gametolysin domain-containing protein</fullName>
    </recommendedName>
</protein>
<organism evidence="2 3">
    <name type="scientific">Chlorella sorokiniana</name>
    <name type="common">Freshwater green alga</name>
    <dbReference type="NCBI Taxonomy" id="3076"/>
    <lineage>
        <taxon>Eukaryota</taxon>
        <taxon>Viridiplantae</taxon>
        <taxon>Chlorophyta</taxon>
        <taxon>core chlorophytes</taxon>
        <taxon>Trebouxiophyceae</taxon>
        <taxon>Chlorellales</taxon>
        <taxon>Chlorellaceae</taxon>
        <taxon>Chlorella clade</taxon>
        <taxon>Chlorella</taxon>
    </lineage>
</organism>
<keyword evidence="3" id="KW-1185">Reference proteome</keyword>
<dbReference type="STRING" id="3076.A0A2P6TMZ6"/>
<dbReference type="EMBL" id="LHPG02000011">
    <property type="protein sequence ID" value="PRW45713.1"/>
    <property type="molecule type" value="Genomic_DNA"/>
</dbReference>
<evidence type="ECO:0000313" key="3">
    <source>
        <dbReference type="Proteomes" id="UP000239899"/>
    </source>
</evidence>
<name>A0A2P6TMZ6_CHLSO</name>
<dbReference type="Proteomes" id="UP000239899">
    <property type="component" value="Unassembled WGS sequence"/>
</dbReference>
<dbReference type="OrthoDB" id="541044at2759"/>